<evidence type="ECO:0000256" key="6">
    <source>
        <dbReference type="ARBA" id="ARBA00048467"/>
    </source>
</evidence>
<evidence type="ECO:0000256" key="4">
    <source>
        <dbReference type="ARBA" id="ARBA00022679"/>
    </source>
</evidence>
<comment type="catalytic activity">
    <reaction evidence="6">
        <text>hydrogencarbonate + NH4(+) + ATP = carbamoyl phosphate + ADP + H2O + H(+)</text>
        <dbReference type="Rhea" id="RHEA:10152"/>
        <dbReference type="ChEBI" id="CHEBI:15377"/>
        <dbReference type="ChEBI" id="CHEBI:15378"/>
        <dbReference type="ChEBI" id="CHEBI:17544"/>
        <dbReference type="ChEBI" id="CHEBI:28938"/>
        <dbReference type="ChEBI" id="CHEBI:30616"/>
        <dbReference type="ChEBI" id="CHEBI:58228"/>
        <dbReference type="ChEBI" id="CHEBI:456216"/>
        <dbReference type="EC" id="2.7.2.2"/>
    </reaction>
</comment>
<accession>A0ABW9F4V7</accession>
<comment type="pathway">
    <text evidence="1">Metabolic intermediate metabolism; carbamoyl phosphate degradation; CO(2) and NH(3) from carbamoyl phosphate: step 1/1.</text>
</comment>
<dbReference type="Gene3D" id="3.40.1160.10">
    <property type="entry name" value="Acetylglutamate kinase-like"/>
    <property type="match status" value="1"/>
</dbReference>
<dbReference type="PIRSF" id="PIRSF000723">
    <property type="entry name" value="Carbamate_kin"/>
    <property type="match status" value="1"/>
</dbReference>
<dbReference type="CDD" id="cd04235">
    <property type="entry name" value="AAK_CK"/>
    <property type="match status" value="1"/>
</dbReference>
<evidence type="ECO:0000313" key="10">
    <source>
        <dbReference type="EMBL" id="MFM1524410.1"/>
    </source>
</evidence>
<dbReference type="InterPro" id="IPR001048">
    <property type="entry name" value="Asp/Glu/Uridylate_kinase"/>
</dbReference>
<dbReference type="EMBL" id="JBFNFH010000002">
    <property type="protein sequence ID" value="MFM1524410.1"/>
    <property type="molecule type" value="Genomic_DNA"/>
</dbReference>
<proteinExistence type="inferred from homology"/>
<name>A0ABW9F4V7_9FIRM</name>
<protein>
    <recommendedName>
        <fullName evidence="3 7">Carbamate kinase</fullName>
    </recommendedName>
</protein>
<dbReference type="InterPro" id="IPR003964">
    <property type="entry name" value="Carb_kinase"/>
</dbReference>
<dbReference type="PRINTS" id="PR01469">
    <property type="entry name" value="CARBMTKINASE"/>
</dbReference>
<dbReference type="PANTHER" id="PTHR30409">
    <property type="entry name" value="CARBAMATE KINASE"/>
    <property type="match status" value="1"/>
</dbReference>
<comment type="similarity">
    <text evidence="2 8">Belongs to the carbamate kinase family.</text>
</comment>
<evidence type="ECO:0000256" key="7">
    <source>
        <dbReference type="NCBIfam" id="TIGR00746"/>
    </source>
</evidence>
<evidence type="ECO:0000313" key="11">
    <source>
        <dbReference type="Proteomes" id="UP001629536"/>
    </source>
</evidence>
<evidence type="ECO:0000256" key="8">
    <source>
        <dbReference type="PIRNR" id="PIRNR000723"/>
    </source>
</evidence>
<dbReference type="NCBIfam" id="NF009007">
    <property type="entry name" value="PRK12352.1"/>
    <property type="match status" value="1"/>
</dbReference>
<dbReference type="SUPFAM" id="SSF53633">
    <property type="entry name" value="Carbamate kinase-like"/>
    <property type="match status" value="1"/>
</dbReference>
<evidence type="ECO:0000259" key="9">
    <source>
        <dbReference type="Pfam" id="PF00696"/>
    </source>
</evidence>
<reference evidence="10 11" key="1">
    <citation type="journal article" date="2024" name="Front. Microbiol.">
        <title>Pangenomic and biochemical analyses of Helcococcus ovis reveal widespread tetracycline resistance and a novel bacterial species, Helcococcus bovis.</title>
        <authorList>
            <person name="Cunha F."/>
            <person name="Zhai Y."/>
            <person name="Casaro S."/>
            <person name="Jones K.L."/>
            <person name="Hernandez M."/>
            <person name="Bisinotto R.S."/>
            <person name="Kariyawasam S."/>
            <person name="Brown M.B."/>
            <person name="Phillips A."/>
            <person name="Jeong K.C."/>
            <person name="Galvao K.N."/>
        </authorList>
    </citation>
    <scope>NUCLEOTIDE SEQUENCE [LARGE SCALE GENOMIC DNA]</scope>
    <source>
        <strain evidence="10 11">KG197</strain>
    </source>
</reference>
<dbReference type="InterPro" id="IPR036393">
    <property type="entry name" value="AceGlu_kinase-like_sf"/>
</dbReference>
<keyword evidence="5 8" id="KW-0418">Kinase</keyword>
<sequence>MKKVVLALGGNALGNTPEEQKEAVKLTAESIVDLVEKGNKVILSHGNGPQVGMINLAMELSSNINDNVPTMPFPECGAMSQGYIGYHLQNAIENELEKRKLNIPTATLITQTLVDQNDPAFKNPTKPIGAFYTKEEAENLEKEKKYVFVEDSGRGYRRVVPSPKPIDIVEKESINLLYNSGAIVIAGGGGGIPVVKVNNHLEGVPAVIDKDFTTAKLAELVDADVLVVLTAVDKVAIKFGTPEQEWLDEISVEQAKKYIDDKEFAEGSMKPKVEAAIQFSSSKAGRTSLITSLEKAAFGIEGKTGTTITL</sequence>
<evidence type="ECO:0000256" key="1">
    <source>
        <dbReference type="ARBA" id="ARBA00005118"/>
    </source>
</evidence>
<feature type="domain" description="Aspartate/glutamate/uridylate kinase" evidence="9">
    <location>
        <begin position="2"/>
        <end position="282"/>
    </location>
</feature>
<gene>
    <name evidence="10" type="primary">arcC</name>
    <name evidence="10" type="ORF">ABGF40_01840</name>
</gene>
<evidence type="ECO:0000256" key="3">
    <source>
        <dbReference type="ARBA" id="ARBA00013070"/>
    </source>
</evidence>
<dbReference type="PANTHER" id="PTHR30409:SF1">
    <property type="entry name" value="CARBAMATE KINASE-RELATED"/>
    <property type="match status" value="1"/>
</dbReference>
<keyword evidence="4 8" id="KW-0808">Transferase</keyword>
<dbReference type="RefSeq" id="WP_408126249.1">
    <property type="nucleotide sequence ID" value="NZ_JBFNFH010000002.1"/>
</dbReference>
<organism evidence="10 11">
    <name type="scientific">Helcococcus bovis</name>
    <dbReference type="NCBI Taxonomy" id="3153252"/>
    <lineage>
        <taxon>Bacteria</taxon>
        <taxon>Bacillati</taxon>
        <taxon>Bacillota</taxon>
        <taxon>Tissierellia</taxon>
        <taxon>Tissierellales</taxon>
        <taxon>Peptoniphilaceae</taxon>
        <taxon>Helcococcus</taxon>
    </lineage>
</organism>
<dbReference type="GO" id="GO:0008804">
    <property type="term" value="F:carbamate kinase activity"/>
    <property type="evidence" value="ECO:0007669"/>
    <property type="project" value="UniProtKB-EC"/>
</dbReference>
<evidence type="ECO:0000256" key="2">
    <source>
        <dbReference type="ARBA" id="ARBA00011066"/>
    </source>
</evidence>
<evidence type="ECO:0000256" key="5">
    <source>
        <dbReference type="ARBA" id="ARBA00022777"/>
    </source>
</evidence>
<dbReference type="Pfam" id="PF00696">
    <property type="entry name" value="AA_kinase"/>
    <property type="match status" value="1"/>
</dbReference>
<dbReference type="NCBIfam" id="TIGR00746">
    <property type="entry name" value="arcC"/>
    <property type="match status" value="1"/>
</dbReference>
<comment type="caution">
    <text evidence="10">The sequence shown here is derived from an EMBL/GenBank/DDBJ whole genome shotgun (WGS) entry which is preliminary data.</text>
</comment>
<dbReference type="Proteomes" id="UP001629536">
    <property type="component" value="Unassembled WGS sequence"/>
</dbReference>
<keyword evidence="11" id="KW-1185">Reference proteome</keyword>